<feature type="compositionally biased region" description="Polar residues" evidence="4">
    <location>
        <begin position="302"/>
        <end position="314"/>
    </location>
</feature>
<dbReference type="InterPro" id="IPR000330">
    <property type="entry name" value="SNF2_N"/>
</dbReference>
<dbReference type="GeneID" id="19465390"/>
<dbReference type="Proteomes" id="UP000016922">
    <property type="component" value="Unassembled WGS sequence"/>
</dbReference>
<protein>
    <submittedName>
        <fullName evidence="6">p-loop containing nucleoside triphosphate hydrolase</fullName>
    </submittedName>
</protein>
<dbReference type="OrthoDB" id="4161342at2759"/>
<dbReference type="InterPro" id="IPR050628">
    <property type="entry name" value="SNF2_RAD54_helicase_TF"/>
</dbReference>
<evidence type="ECO:0000313" key="7">
    <source>
        <dbReference type="Proteomes" id="UP000016922"/>
    </source>
</evidence>
<dbReference type="OMA" id="RHICESS"/>
<feature type="region of interest" description="Disordered" evidence="4">
    <location>
        <begin position="293"/>
        <end position="516"/>
    </location>
</feature>
<dbReference type="GO" id="GO:0005524">
    <property type="term" value="F:ATP binding"/>
    <property type="evidence" value="ECO:0007669"/>
    <property type="project" value="UniProtKB-KW"/>
</dbReference>
<feature type="compositionally biased region" description="Low complexity" evidence="4">
    <location>
        <begin position="484"/>
        <end position="515"/>
    </location>
</feature>
<accession>S3D890</accession>
<dbReference type="RefSeq" id="XP_008079941.1">
    <property type="nucleotide sequence ID" value="XM_008081750.1"/>
</dbReference>
<reference evidence="6 7" key="1">
    <citation type="journal article" date="2013" name="BMC Genomics">
        <title>Genomics-driven discovery of the pneumocandin biosynthetic gene cluster in the fungus Glarea lozoyensis.</title>
        <authorList>
            <person name="Chen L."/>
            <person name="Yue Q."/>
            <person name="Zhang X."/>
            <person name="Xiang M."/>
            <person name="Wang C."/>
            <person name="Li S."/>
            <person name="Che Y."/>
            <person name="Ortiz-Lopez F.J."/>
            <person name="Bills G.F."/>
            <person name="Liu X."/>
            <person name="An Z."/>
        </authorList>
    </citation>
    <scope>NUCLEOTIDE SEQUENCE [LARGE SCALE GENOMIC DNA]</scope>
    <source>
        <strain evidence="7">ATCC 20868 / MF5171</strain>
    </source>
</reference>
<keyword evidence="3" id="KW-0067">ATP-binding</keyword>
<feature type="region of interest" description="Disordered" evidence="4">
    <location>
        <begin position="524"/>
        <end position="543"/>
    </location>
</feature>
<name>S3D890_GLAL2</name>
<organism evidence="6 7">
    <name type="scientific">Glarea lozoyensis (strain ATCC 20868 / MF5171)</name>
    <dbReference type="NCBI Taxonomy" id="1116229"/>
    <lineage>
        <taxon>Eukaryota</taxon>
        <taxon>Fungi</taxon>
        <taxon>Dikarya</taxon>
        <taxon>Ascomycota</taxon>
        <taxon>Pezizomycotina</taxon>
        <taxon>Leotiomycetes</taxon>
        <taxon>Helotiales</taxon>
        <taxon>Helotiaceae</taxon>
        <taxon>Glarea</taxon>
    </lineage>
</organism>
<keyword evidence="1" id="KW-0547">Nucleotide-binding</keyword>
<proteinExistence type="predicted"/>
<dbReference type="GO" id="GO:0006281">
    <property type="term" value="P:DNA repair"/>
    <property type="evidence" value="ECO:0007669"/>
    <property type="project" value="TreeGrafter"/>
</dbReference>
<gene>
    <name evidence="6" type="ORF">GLAREA_06336</name>
</gene>
<dbReference type="GO" id="GO:0008094">
    <property type="term" value="F:ATP-dependent activity, acting on DNA"/>
    <property type="evidence" value="ECO:0007669"/>
    <property type="project" value="TreeGrafter"/>
</dbReference>
<evidence type="ECO:0000256" key="3">
    <source>
        <dbReference type="ARBA" id="ARBA00022840"/>
    </source>
</evidence>
<feature type="compositionally biased region" description="Low complexity" evidence="4">
    <location>
        <begin position="373"/>
        <end position="383"/>
    </location>
</feature>
<dbReference type="EMBL" id="KE145358">
    <property type="protein sequence ID" value="EPE33324.1"/>
    <property type="molecule type" value="Genomic_DNA"/>
</dbReference>
<keyword evidence="7" id="KW-1185">Reference proteome</keyword>
<dbReference type="InterPro" id="IPR027417">
    <property type="entry name" value="P-loop_NTPase"/>
</dbReference>
<dbReference type="GO" id="GO:0016787">
    <property type="term" value="F:hydrolase activity"/>
    <property type="evidence" value="ECO:0007669"/>
    <property type="project" value="UniProtKB-KW"/>
</dbReference>
<feature type="compositionally biased region" description="Polar residues" evidence="4">
    <location>
        <begin position="391"/>
        <end position="404"/>
    </location>
</feature>
<dbReference type="Pfam" id="PF00176">
    <property type="entry name" value="SNF2-rel_dom"/>
    <property type="match status" value="1"/>
</dbReference>
<feature type="compositionally biased region" description="Basic and acidic residues" evidence="4">
    <location>
        <begin position="334"/>
        <end position="359"/>
    </location>
</feature>
<feature type="region of interest" description="Disordered" evidence="4">
    <location>
        <begin position="1"/>
        <end position="22"/>
    </location>
</feature>
<dbReference type="Gene3D" id="3.40.50.300">
    <property type="entry name" value="P-loop containing nucleotide triphosphate hydrolases"/>
    <property type="match status" value="2"/>
</dbReference>
<sequence length="1452" mass="163579">MAEANFSRRASKAPMRKPATINPPPYYPDRAAWFDATKAPVDNAGENLLYFWRGIGARNEEIIALEKAIITQFTEEGIFEVDDITDSETLTKMSLIINNLLIKLPHLIISWPQAPIPVPWLEDWVMALLLEIWWKRQKSAKDGSAYFGVALLPPGTHIDDISPAETSIRAPPASLRGLVIFRLLVMSEDSRTEIATEEMHAYRALPPDSNKMIDTHYKFDILRREFENVLNSTDAFKDNKINLRHGKFGYEVRKRFKEIKRQQDFENAVTYLFKGFKKDGALEFTFYMENKSEKAIRESRQKASTRVRSQNTAKPSPGPQFFSVVENPLPTRKVTSDEKTLQDLERPRSTEPRKSKESNRVASPSQGVHRKSSSASKASSARARQSDLIDQVTTLPLSPQTGRSETVEQVIEAPTPASAFSLSPTSPKKPSPIKRFGNYLKRGKGKAKAQSAIPTPLKASPKKADPGSATSSIKRGANNRPRRPSSTAKPAPAPPAAAAVVSTPVAPRRASQPARARNRLSGMFKRPFTPIPESPKSVIQEKVEEEKTEEVKAAQRDEKFNTLGKELERETFVKGKSEEDVAVDDILAAYRRTDGDNDDEEFLDEVEEEEEEAGDGSPEFKAGQLQKIANSPELTQLQDPDLFNESYPRWLECCSMFKIDPDDHSNTGLIRIAGLKSRLYPYQAFGTWWQMRKSREVGGGFVGDEMGLGKTLSFLAYMVVERQLAWLWNQIHLSRTKLIDDGKHHKTENDPRPCPSEGERPYWISCPCSTSNVTSQMKPKPGVRVALVPQPLVFTWMAEWDKHIDTSEKRLEMKLAVAHPPAFELGGGAASVILDARTPTSRDRMKAGRVFSDIKKKCAHDEPLLGQERILLLTTAQGFKSAIKHYEYETEIQITKDKKSTTKKVKNAGIVFGIAMVDEIHEARPKKGEKKDGIIAEVPITNSPFLWGYSGTPITNSPRGLEQLLFALEDRSPKLRLQSGALQSSWQEDHDLQKYTYQNFDEVCKEYESWISSNTETNLGEEFKERFAPFLTKFLLRRTAESSWFGRPLIKLKVHYHHDVVLKHSPGYDKEILDFKRKFVDEDIKKAVAKLNEGDAEGSKTLSFPAQYTLASKLRLFASFPYLVKFALAPKGPDHLEFDREETRIRGASSQIQRSLYSLHLRHICESSPKIAWLYNFLKEFFAKAEESCDGDGTRERKLIIMSSFDPVLIILKLFLTRYFSLPPTNLATILSSTPTREATLLIKSFSELNATTHEPLPTARQRSKASTSPSTNPLPIRILIGNTAKLGKGLNLTRASTLVLFEPDIVFQREAQIYSRIHRIGQHASEGSNSYRLWCETATAAARDRSAGWQGEEWEWESRVVDRVRKRGLAFGRKMQDVDALGAFDFGYDGDGEGSVVDFEAMSEVVWVGDVRRGDLKRERDGGEDGGLGNCEEVIRGVIEVRREESEVGRV</sequence>
<dbReference type="eggNOG" id="ENOG502SZVV">
    <property type="taxonomic scope" value="Eukaryota"/>
</dbReference>
<evidence type="ECO:0000256" key="4">
    <source>
        <dbReference type="SAM" id="MobiDB-lite"/>
    </source>
</evidence>
<evidence type="ECO:0000313" key="6">
    <source>
        <dbReference type="EMBL" id="EPE33324.1"/>
    </source>
</evidence>
<dbReference type="HOGENOM" id="CLU_251225_0_0_1"/>
<evidence type="ECO:0000259" key="5">
    <source>
        <dbReference type="Pfam" id="PF00176"/>
    </source>
</evidence>
<evidence type="ECO:0000256" key="1">
    <source>
        <dbReference type="ARBA" id="ARBA00022741"/>
    </source>
</evidence>
<dbReference type="KEGG" id="glz:GLAREA_06336"/>
<evidence type="ECO:0000256" key="2">
    <source>
        <dbReference type="ARBA" id="ARBA00022801"/>
    </source>
</evidence>
<dbReference type="STRING" id="1116229.S3D890"/>
<dbReference type="GO" id="GO:0005634">
    <property type="term" value="C:nucleus"/>
    <property type="evidence" value="ECO:0007669"/>
    <property type="project" value="TreeGrafter"/>
</dbReference>
<keyword evidence="2 6" id="KW-0378">Hydrolase</keyword>
<dbReference type="SUPFAM" id="SSF52540">
    <property type="entry name" value="P-loop containing nucleoside triphosphate hydrolases"/>
    <property type="match status" value="2"/>
</dbReference>
<dbReference type="PANTHER" id="PTHR45626">
    <property type="entry name" value="TRANSCRIPTION TERMINATION FACTOR 2-RELATED"/>
    <property type="match status" value="1"/>
</dbReference>
<feature type="domain" description="SNF2 N-terminal" evidence="5">
    <location>
        <begin position="682"/>
        <end position="1039"/>
    </location>
</feature>